<name>A0ACC0KWH2_CHOFU</name>
<accession>A0ACC0KWH2</accession>
<dbReference type="Proteomes" id="UP001064048">
    <property type="component" value="Chromosome 15"/>
</dbReference>
<proteinExistence type="predicted"/>
<protein>
    <submittedName>
        <fullName evidence="1">Uncharacterized protein</fullName>
    </submittedName>
</protein>
<evidence type="ECO:0000313" key="2">
    <source>
        <dbReference type="Proteomes" id="UP001064048"/>
    </source>
</evidence>
<reference evidence="1 2" key="1">
    <citation type="journal article" date="2022" name="Genome Biol. Evol.">
        <title>The Spruce Budworm Genome: Reconstructing the Evolutionary History of Antifreeze Proteins.</title>
        <authorList>
            <person name="Beliveau C."/>
            <person name="Gagne P."/>
            <person name="Picq S."/>
            <person name="Vernygora O."/>
            <person name="Keeling C.I."/>
            <person name="Pinkney K."/>
            <person name="Doucet D."/>
            <person name="Wen F."/>
            <person name="Johnston J.S."/>
            <person name="Maaroufi H."/>
            <person name="Boyle B."/>
            <person name="Laroche J."/>
            <person name="Dewar K."/>
            <person name="Juretic N."/>
            <person name="Blackburn G."/>
            <person name="Nisole A."/>
            <person name="Brunet B."/>
            <person name="Brandao M."/>
            <person name="Lumley L."/>
            <person name="Duan J."/>
            <person name="Quan G."/>
            <person name="Lucarotti C.J."/>
            <person name="Roe A.D."/>
            <person name="Sperling F.A.H."/>
            <person name="Levesque R.C."/>
            <person name="Cusson M."/>
        </authorList>
    </citation>
    <scope>NUCLEOTIDE SEQUENCE [LARGE SCALE GENOMIC DNA]</scope>
    <source>
        <strain evidence="1">Glfc:IPQL:Cfum</strain>
    </source>
</reference>
<keyword evidence="2" id="KW-1185">Reference proteome</keyword>
<evidence type="ECO:0000313" key="1">
    <source>
        <dbReference type="EMBL" id="KAI8440853.1"/>
    </source>
</evidence>
<sequence>MSRSPASPRKRSNQSRTYNVKTYKEDNNNASNKFSERQQARTFIQWYKRMIDHDRQNLGLYLSDDAIFEWFGRTIKTRKKVTSFLRYDMQCSRHDFTTIESIPKIKLRHERNNRKEDTVLASPLHSPELMNSKPSKKRVLRSTCSSPEWAEGCQPEESKSSEKKINTKHIESQLDDQHNNLKRVYPEDEISSKGDGMIERRPKRKCVVVTPPNKELGQGDCMPSTSSNNTASHEALNAQLPKLAVECNGYIEFMRTRNNRSTDSMKWERKCKVQISYSEDPLNVGEYIIWSLHYIDESKCRRNLLAAFEQVAREEESRKIK</sequence>
<organism evidence="1 2">
    <name type="scientific">Choristoneura fumiferana</name>
    <name type="common">Spruce budworm moth</name>
    <name type="synonym">Archips fumiferana</name>
    <dbReference type="NCBI Taxonomy" id="7141"/>
    <lineage>
        <taxon>Eukaryota</taxon>
        <taxon>Metazoa</taxon>
        <taxon>Ecdysozoa</taxon>
        <taxon>Arthropoda</taxon>
        <taxon>Hexapoda</taxon>
        <taxon>Insecta</taxon>
        <taxon>Pterygota</taxon>
        <taxon>Neoptera</taxon>
        <taxon>Endopterygota</taxon>
        <taxon>Lepidoptera</taxon>
        <taxon>Glossata</taxon>
        <taxon>Ditrysia</taxon>
        <taxon>Tortricoidea</taxon>
        <taxon>Tortricidae</taxon>
        <taxon>Tortricinae</taxon>
        <taxon>Choristoneura</taxon>
    </lineage>
</organism>
<comment type="caution">
    <text evidence="1">The sequence shown here is derived from an EMBL/GenBank/DDBJ whole genome shotgun (WGS) entry which is preliminary data.</text>
</comment>
<gene>
    <name evidence="1" type="ORF">MSG28_009164</name>
</gene>
<dbReference type="EMBL" id="CM046115">
    <property type="protein sequence ID" value="KAI8440853.1"/>
    <property type="molecule type" value="Genomic_DNA"/>
</dbReference>